<reference evidence="2 3" key="1">
    <citation type="journal article" date="2019" name="Int. J. Syst. Evol. Microbiol.">
        <title>The Global Catalogue of Microorganisms (GCM) 10K type strain sequencing project: providing services to taxonomists for standard genome sequencing and annotation.</title>
        <authorList>
            <consortium name="The Broad Institute Genomics Platform"/>
            <consortium name="The Broad Institute Genome Sequencing Center for Infectious Disease"/>
            <person name="Wu L."/>
            <person name="Ma J."/>
        </authorList>
    </citation>
    <scope>NUCLEOTIDE SEQUENCE [LARGE SCALE GENOMIC DNA]</scope>
    <source>
        <strain evidence="2 3">JCM 10671</strain>
    </source>
</reference>
<comment type="caution">
    <text evidence="2">The sequence shown here is derived from an EMBL/GenBank/DDBJ whole genome shotgun (WGS) entry which is preliminary data.</text>
</comment>
<accession>A0ABN1H5X3</accession>
<evidence type="ECO:0000313" key="3">
    <source>
        <dbReference type="Proteomes" id="UP001500957"/>
    </source>
</evidence>
<dbReference type="Pfam" id="PF01593">
    <property type="entry name" value="Amino_oxidase"/>
    <property type="match status" value="1"/>
</dbReference>
<feature type="domain" description="Amine oxidase" evidence="1">
    <location>
        <begin position="40"/>
        <end position="455"/>
    </location>
</feature>
<sequence length="462" mass="49207">MRIPGPGADPYAPAMADLKRDLELDVDMDVDVVVVGAGAAGLVTARELTARGLTVRLLERESYSGGRIRTEREGSDHYEHGGIFHTAGYRAFRALLGELGLAGDVVALPTAFSACVRVAEQWEHVDYGSLWGPVAFGALGWRDRLSVVRAAIPALLAKRAASRDLGDLVGLAHLDTRAASAGLTTRASTYFTAGPHEFLWGVPSEQISYAMLALQLHVFTGDLCELRGGASRWVEAVAADLDVRYGTAVERVEEDGAGVVVRTADGGSLRARAAVLACPADVSARLWPQAPAPVREHLTRTVYSRIDFVYLRTRDALTLRAGGRPVGMEVITPPEVAGRTVGGVYVANGWVRAGGLWLVTAANGAGAATKSDEQLADELQSDVEKLHPEMVGQVTGRRVVRHDPYTPTFTAGSVQRLRAARAALPGSRIDLAGDHMTAPWVEGAVRSGQLAAERVVRTLQGT</sequence>
<keyword evidence="3" id="KW-1185">Reference proteome</keyword>
<dbReference type="Gene3D" id="3.50.50.60">
    <property type="entry name" value="FAD/NAD(P)-binding domain"/>
    <property type="match status" value="1"/>
</dbReference>
<gene>
    <name evidence="2" type="ORF">GCM10009547_36730</name>
</gene>
<dbReference type="InterPro" id="IPR002937">
    <property type="entry name" value="Amino_oxidase"/>
</dbReference>
<dbReference type="PANTHER" id="PTHR42923">
    <property type="entry name" value="PROTOPORPHYRINOGEN OXIDASE"/>
    <property type="match status" value="1"/>
</dbReference>
<proteinExistence type="predicted"/>
<dbReference type="Proteomes" id="UP001500957">
    <property type="component" value="Unassembled WGS sequence"/>
</dbReference>
<protein>
    <submittedName>
        <fullName evidence="2">NAD(P)/FAD-dependent oxidoreductase</fullName>
    </submittedName>
</protein>
<dbReference type="EMBL" id="BAAAHE010000036">
    <property type="protein sequence ID" value="GAA0629712.1"/>
    <property type="molecule type" value="Genomic_DNA"/>
</dbReference>
<dbReference type="SUPFAM" id="SSF51905">
    <property type="entry name" value="FAD/NAD(P)-binding domain"/>
    <property type="match status" value="1"/>
</dbReference>
<organism evidence="2 3">
    <name type="scientific">Sporichthya brevicatena</name>
    <dbReference type="NCBI Taxonomy" id="171442"/>
    <lineage>
        <taxon>Bacteria</taxon>
        <taxon>Bacillati</taxon>
        <taxon>Actinomycetota</taxon>
        <taxon>Actinomycetes</taxon>
        <taxon>Sporichthyales</taxon>
        <taxon>Sporichthyaceae</taxon>
        <taxon>Sporichthya</taxon>
    </lineage>
</organism>
<dbReference type="InterPro" id="IPR036188">
    <property type="entry name" value="FAD/NAD-bd_sf"/>
</dbReference>
<evidence type="ECO:0000313" key="2">
    <source>
        <dbReference type="EMBL" id="GAA0629712.1"/>
    </source>
</evidence>
<dbReference type="InterPro" id="IPR050464">
    <property type="entry name" value="Zeta_carotene_desat/Oxidored"/>
</dbReference>
<evidence type="ECO:0000259" key="1">
    <source>
        <dbReference type="Pfam" id="PF01593"/>
    </source>
</evidence>
<name>A0ABN1H5X3_9ACTN</name>